<dbReference type="Pfam" id="PF08357">
    <property type="entry name" value="SEFIR"/>
    <property type="match status" value="1"/>
</dbReference>
<evidence type="ECO:0000259" key="1">
    <source>
        <dbReference type="PROSITE" id="PS51534"/>
    </source>
</evidence>
<protein>
    <submittedName>
        <fullName evidence="2">SEFIR domain-containing protein</fullName>
    </submittedName>
</protein>
<evidence type="ECO:0000313" key="3">
    <source>
        <dbReference type="Proteomes" id="UP000198963"/>
    </source>
</evidence>
<dbReference type="RefSeq" id="WP_092444299.1">
    <property type="nucleotide sequence ID" value="NZ_LT629774.1"/>
</dbReference>
<reference evidence="2 3" key="1">
    <citation type="submission" date="2016-10" db="EMBL/GenBank/DDBJ databases">
        <authorList>
            <person name="Varghese N."/>
            <person name="Submissions S."/>
        </authorList>
    </citation>
    <scope>NUCLEOTIDE SEQUENCE [LARGE SCALE GENOMIC DNA]</scope>
    <source>
        <strain evidence="2 3">RHA_55</strain>
    </source>
</reference>
<dbReference type="PROSITE" id="PS51534">
    <property type="entry name" value="SEFIR"/>
    <property type="match status" value="1"/>
</dbReference>
<dbReference type="InterPro" id="IPR013568">
    <property type="entry name" value="SEFIR_dom"/>
</dbReference>
<feature type="domain" description="SEFIR" evidence="1">
    <location>
        <begin position="2"/>
        <end position="138"/>
    </location>
</feature>
<dbReference type="InterPro" id="IPR035897">
    <property type="entry name" value="Toll_tir_struct_dom_sf"/>
</dbReference>
<evidence type="ECO:0000313" key="2">
    <source>
        <dbReference type="EMBL" id="SDS02600.1"/>
    </source>
</evidence>
<dbReference type="STRING" id="1249933.SAMN04489797_0699"/>
<dbReference type="AlphaFoldDB" id="A0A1H1NUX0"/>
<sequence length="482" mass="57497">MKQKVFISYSWSSPEHEEWVINLAERLMSDGIEVIIDKWDLKEGHDIFDFMESMVKSPEINKVLVILDKSYSEKADSRSGGVGTETQIISPNVYKNASQEKFLPIVTERDDEGNAFIPTYLDGRIYIDLSSNEHFEENYEKLLRNIYQRPSFQKPKVGTPPKYLFEETPKSFKTSQILRTFDYQIDKHPKRINSIIRDFLDAFYNNLKDFKIEFKGRDYIGIGKQICDNIHQYTELRNDFLDFIDKLTKLEIEFEFDIVINFLEKLPLLETPDESRSSWSQFEFDNFRIINHELLIYLVAIGFKNENYKFVEDVLYSTYFFKDRHNNYNNEPKTFDELYRNVDSIDKYYKETYSQNFFNSMADLIIKRIPENMEKTDFVQADLLCYYVANMNGKRWFPQTYIYDSRGKKELFYKMVSKKHFDRVKGLFNVKDIEEMKSKLNELKEKDSQNDPYNNRFGYSGSFDRVLPLYDVIDIEKIGTTR</sequence>
<keyword evidence="3" id="KW-1185">Reference proteome</keyword>
<gene>
    <name evidence="2" type="ORF">SAMN04489797_0699</name>
</gene>
<dbReference type="SUPFAM" id="SSF52200">
    <property type="entry name" value="Toll/Interleukin receptor TIR domain"/>
    <property type="match status" value="1"/>
</dbReference>
<dbReference type="EMBL" id="LT629774">
    <property type="protein sequence ID" value="SDS02600.1"/>
    <property type="molecule type" value="Genomic_DNA"/>
</dbReference>
<proteinExistence type="predicted"/>
<accession>A0A1H1NUX0</accession>
<dbReference type="Gene3D" id="3.40.50.10140">
    <property type="entry name" value="Toll/interleukin-1 receptor homology (TIR) domain"/>
    <property type="match status" value="1"/>
</dbReference>
<organism evidence="2 3">
    <name type="scientific">Winogradskyella sediminis</name>
    <dbReference type="NCBI Taxonomy" id="1382466"/>
    <lineage>
        <taxon>Bacteria</taxon>
        <taxon>Pseudomonadati</taxon>
        <taxon>Bacteroidota</taxon>
        <taxon>Flavobacteriia</taxon>
        <taxon>Flavobacteriales</taxon>
        <taxon>Flavobacteriaceae</taxon>
        <taxon>Winogradskyella</taxon>
    </lineage>
</organism>
<dbReference type="Proteomes" id="UP000198963">
    <property type="component" value="Chromosome I"/>
</dbReference>
<name>A0A1H1NUX0_9FLAO</name>